<evidence type="ECO:0000256" key="8">
    <source>
        <dbReference type="SAM" id="Phobius"/>
    </source>
</evidence>
<name>A0A0K1PA07_9BACT</name>
<proteinExistence type="predicted"/>
<gene>
    <name evidence="10" type="ORF">AKJ08_0737</name>
</gene>
<protein>
    <recommendedName>
        <fullName evidence="9">ArnT-like N-terminal domain-containing protein</fullName>
    </recommendedName>
</protein>
<evidence type="ECO:0000256" key="5">
    <source>
        <dbReference type="ARBA" id="ARBA00022692"/>
    </source>
</evidence>
<evidence type="ECO:0000313" key="11">
    <source>
        <dbReference type="Proteomes" id="UP000055590"/>
    </source>
</evidence>
<keyword evidence="4" id="KW-0808">Transferase</keyword>
<dbReference type="GO" id="GO:0009103">
    <property type="term" value="P:lipopolysaccharide biosynthetic process"/>
    <property type="evidence" value="ECO:0007669"/>
    <property type="project" value="UniProtKB-ARBA"/>
</dbReference>
<dbReference type="PANTHER" id="PTHR33908">
    <property type="entry name" value="MANNOSYLTRANSFERASE YKCB-RELATED"/>
    <property type="match status" value="1"/>
</dbReference>
<dbReference type="STRING" id="1391653.AKJ08_0737"/>
<evidence type="ECO:0000256" key="3">
    <source>
        <dbReference type="ARBA" id="ARBA00022676"/>
    </source>
</evidence>
<sequence>MAVAVFAFALAVRLWFGLVVHRPADFVSSDMGVYDLRASHLLTGELGPWDSFTPVGYPALLALLYAVSGKSLSFVAVVQAVLGAGIAAISHLLAYRITRSGLLALAASVLVAAHLPLVLYGGLLLSEVAFGFGVILGTWLLLRAADEPTWRRAVPAGLALGAAAVVRPNLLLFFPLVPLWAWAALRGARTASPGEGVSQSGGWIRVSAWIFAGALPFLLAAGIHNSRLLGKPAGLGSNGGLNFFLAHAKVRGAEYREGTFTHRIFPIPNVVRHHEVYRSPVPLYDEAHFYREGVRVLASEPSRLLAAIDNVVEGLGLGKQGFWPGWPGRETLLQVYAKVFFALGILPAAAWLLVLRRRIFEEENAPILLFAALLTSALLTLYFFLGDPRMRVPFDPLLIVLSVAAIDRAAAALASRKTAIAPTPEATR</sequence>
<feature type="transmembrane region" description="Helical" evidence="8">
    <location>
        <begin position="157"/>
        <end position="183"/>
    </location>
</feature>
<dbReference type="GO" id="GO:0016763">
    <property type="term" value="F:pentosyltransferase activity"/>
    <property type="evidence" value="ECO:0007669"/>
    <property type="project" value="TreeGrafter"/>
</dbReference>
<feature type="transmembrane region" description="Helical" evidence="8">
    <location>
        <begin position="102"/>
        <end position="122"/>
    </location>
</feature>
<keyword evidence="3" id="KW-0328">Glycosyltransferase</keyword>
<dbReference type="InterPro" id="IPR050297">
    <property type="entry name" value="LipidA_mod_glycosyltrf_83"/>
</dbReference>
<keyword evidence="2" id="KW-1003">Cell membrane</keyword>
<evidence type="ECO:0000256" key="2">
    <source>
        <dbReference type="ARBA" id="ARBA00022475"/>
    </source>
</evidence>
<dbReference type="Pfam" id="PF02366">
    <property type="entry name" value="PMT"/>
    <property type="match status" value="1"/>
</dbReference>
<feature type="transmembrane region" description="Helical" evidence="8">
    <location>
        <begin position="203"/>
        <end position="223"/>
    </location>
</feature>
<feature type="transmembrane region" description="Helical" evidence="8">
    <location>
        <begin position="72"/>
        <end position="95"/>
    </location>
</feature>
<dbReference type="GO" id="GO:0005886">
    <property type="term" value="C:plasma membrane"/>
    <property type="evidence" value="ECO:0007669"/>
    <property type="project" value="UniProtKB-SubCell"/>
</dbReference>
<dbReference type="GO" id="GO:0000030">
    <property type="term" value="F:mannosyltransferase activity"/>
    <property type="evidence" value="ECO:0007669"/>
    <property type="project" value="InterPro"/>
</dbReference>
<feature type="transmembrane region" description="Helical" evidence="8">
    <location>
        <begin position="335"/>
        <end position="355"/>
    </location>
</feature>
<evidence type="ECO:0000259" key="9">
    <source>
        <dbReference type="Pfam" id="PF02366"/>
    </source>
</evidence>
<dbReference type="Proteomes" id="UP000055590">
    <property type="component" value="Chromosome"/>
</dbReference>
<dbReference type="PANTHER" id="PTHR33908:SF11">
    <property type="entry name" value="MEMBRANE PROTEIN"/>
    <property type="match status" value="1"/>
</dbReference>
<reference evidence="10 11" key="1">
    <citation type="submission" date="2015-08" db="EMBL/GenBank/DDBJ databases">
        <authorList>
            <person name="Babu N.S."/>
            <person name="Beckwith C.J."/>
            <person name="Beseler K.G."/>
            <person name="Brison A."/>
            <person name="Carone J.V."/>
            <person name="Caskin T.P."/>
            <person name="Diamond M."/>
            <person name="Durham M.E."/>
            <person name="Foxe J.M."/>
            <person name="Go M."/>
            <person name="Henderson B.A."/>
            <person name="Jones I.B."/>
            <person name="McGettigan J.A."/>
            <person name="Micheletti S.J."/>
            <person name="Nasrallah M.E."/>
            <person name="Ortiz D."/>
            <person name="Piller C.R."/>
            <person name="Privatt S.R."/>
            <person name="Schneider S.L."/>
            <person name="Sharp S."/>
            <person name="Smith T.C."/>
            <person name="Stanton J.D."/>
            <person name="Ullery H.E."/>
            <person name="Wilson R.J."/>
            <person name="Serrano M.G."/>
            <person name="Buck G."/>
            <person name="Lee V."/>
            <person name="Wang Y."/>
            <person name="Carvalho R."/>
            <person name="Voegtly L."/>
            <person name="Shi R."/>
            <person name="Duckworth R."/>
            <person name="Johnson A."/>
            <person name="Loviza R."/>
            <person name="Walstead R."/>
            <person name="Shah Z."/>
            <person name="Kiflezghi M."/>
            <person name="Wade K."/>
            <person name="Ball S.L."/>
            <person name="Bradley K.W."/>
            <person name="Asai D.J."/>
            <person name="Bowman C.A."/>
            <person name="Russell D.A."/>
            <person name="Pope W.H."/>
            <person name="Jacobs-Sera D."/>
            <person name="Hendrix R.W."/>
            <person name="Hatfull G.F."/>
        </authorList>
    </citation>
    <scope>NUCLEOTIDE SEQUENCE [LARGE SCALE GENOMIC DNA]</scope>
    <source>
        <strain evidence="10 11">DSM 27710</strain>
    </source>
</reference>
<feature type="transmembrane region" description="Helical" evidence="8">
    <location>
        <begin position="367"/>
        <end position="385"/>
    </location>
</feature>
<keyword evidence="11" id="KW-1185">Reference proteome</keyword>
<dbReference type="GO" id="GO:0006493">
    <property type="term" value="P:protein O-linked glycosylation"/>
    <property type="evidence" value="ECO:0007669"/>
    <property type="project" value="InterPro"/>
</dbReference>
<accession>A0A0K1PA07</accession>
<organism evidence="10 11">
    <name type="scientific">Vulgatibacter incomptus</name>
    <dbReference type="NCBI Taxonomy" id="1391653"/>
    <lineage>
        <taxon>Bacteria</taxon>
        <taxon>Pseudomonadati</taxon>
        <taxon>Myxococcota</taxon>
        <taxon>Myxococcia</taxon>
        <taxon>Myxococcales</taxon>
        <taxon>Cystobacterineae</taxon>
        <taxon>Vulgatibacteraceae</taxon>
        <taxon>Vulgatibacter</taxon>
    </lineage>
</organism>
<feature type="domain" description="ArnT-like N-terminal" evidence="9">
    <location>
        <begin position="69"/>
        <end position="186"/>
    </location>
</feature>
<comment type="subcellular location">
    <subcellularLocation>
        <location evidence="1">Cell membrane</location>
        <topology evidence="1">Multi-pass membrane protein</topology>
    </subcellularLocation>
</comment>
<dbReference type="KEGG" id="vin:AKJ08_0737"/>
<dbReference type="InterPro" id="IPR003342">
    <property type="entry name" value="ArnT-like_N"/>
</dbReference>
<evidence type="ECO:0000313" key="10">
    <source>
        <dbReference type="EMBL" id="AKU90350.1"/>
    </source>
</evidence>
<keyword evidence="7 8" id="KW-0472">Membrane</keyword>
<evidence type="ECO:0000256" key="6">
    <source>
        <dbReference type="ARBA" id="ARBA00022989"/>
    </source>
</evidence>
<evidence type="ECO:0000256" key="7">
    <source>
        <dbReference type="ARBA" id="ARBA00023136"/>
    </source>
</evidence>
<evidence type="ECO:0000256" key="4">
    <source>
        <dbReference type="ARBA" id="ARBA00022679"/>
    </source>
</evidence>
<keyword evidence="6 8" id="KW-1133">Transmembrane helix</keyword>
<dbReference type="EMBL" id="CP012332">
    <property type="protein sequence ID" value="AKU90350.1"/>
    <property type="molecule type" value="Genomic_DNA"/>
</dbReference>
<evidence type="ECO:0000256" key="1">
    <source>
        <dbReference type="ARBA" id="ARBA00004651"/>
    </source>
</evidence>
<dbReference type="AlphaFoldDB" id="A0A0K1PA07"/>
<keyword evidence="5 8" id="KW-0812">Transmembrane</keyword>